<keyword evidence="1" id="KW-1185">Reference proteome</keyword>
<name>A0A6P7SN94_9MOLL</name>
<dbReference type="RefSeq" id="XP_036359425.1">
    <property type="nucleotide sequence ID" value="XM_036503532.1"/>
</dbReference>
<dbReference type="GO" id="GO:0005634">
    <property type="term" value="C:nucleus"/>
    <property type="evidence" value="ECO:0007669"/>
    <property type="project" value="TreeGrafter"/>
</dbReference>
<dbReference type="InterPro" id="IPR029159">
    <property type="entry name" value="CA109-like"/>
</dbReference>
<dbReference type="GO" id="GO:0005737">
    <property type="term" value="C:cytoplasm"/>
    <property type="evidence" value="ECO:0007669"/>
    <property type="project" value="TreeGrafter"/>
</dbReference>
<dbReference type="RefSeq" id="XP_029639338.1">
    <property type="nucleotide sequence ID" value="XM_029783478.2"/>
</dbReference>
<gene>
    <name evidence="2 3" type="primary">LOC115214305</name>
</gene>
<dbReference type="Proteomes" id="UP000515154">
    <property type="component" value="Linkage group LG1"/>
</dbReference>
<dbReference type="AlphaFoldDB" id="A0A6P7SN94"/>
<evidence type="ECO:0000313" key="3">
    <source>
        <dbReference type="RefSeq" id="XP_036359425.1"/>
    </source>
</evidence>
<evidence type="ECO:0000313" key="2">
    <source>
        <dbReference type="RefSeq" id="XP_029639338.1"/>
    </source>
</evidence>
<reference evidence="2 3" key="1">
    <citation type="submission" date="2025-08" db="UniProtKB">
        <authorList>
            <consortium name="RefSeq"/>
        </authorList>
    </citation>
    <scope>IDENTIFICATION</scope>
</reference>
<dbReference type="PANTHER" id="PTHR16234:SF5">
    <property type="entry name" value="AFG2-INTERACTING RIBOSOME MATURATION FACTOR"/>
    <property type="match status" value="1"/>
</dbReference>
<organism evidence="1 3">
    <name type="scientific">Octopus sinensis</name>
    <name type="common">East Asian common octopus</name>
    <dbReference type="NCBI Taxonomy" id="2607531"/>
    <lineage>
        <taxon>Eukaryota</taxon>
        <taxon>Metazoa</taxon>
        <taxon>Spiralia</taxon>
        <taxon>Lophotrochozoa</taxon>
        <taxon>Mollusca</taxon>
        <taxon>Cephalopoda</taxon>
        <taxon>Coleoidea</taxon>
        <taxon>Octopodiformes</taxon>
        <taxon>Octopoda</taxon>
        <taxon>Incirrata</taxon>
        <taxon>Octopodidae</taxon>
        <taxon>Octopus</taxon>
    </lineage>
</organism>
<evidence type="ECO:0000313" key="1">
    <source>
        <dbReference type="Proteomes" id="UP000515154"/>
    </source>
</evidence>
<sequence length="200" mass="23516">MPNIVQVQKTEVLKCKLRHAFLAVQHCASVWQECARQQEVQLKELFNLCEQYQCCYEANVESLELPASLNEVKSKLLYVIVEKIEQKLCAVQATICEFQKSYDKVNQARINAFEQKPDMVYLTESRAMSPTLATMLEWLDDTERQVFVQLHLKKYLLDEMKYGDVSILQQLLKSWLLDDTKVINKIQERLLYLEDFMNEP</sequence>
<protein>
    <submittedName>
        <fullName evidence="2 3">Uncharacterized protein C1orf109</fullName>
    </submittedName>
</protein>
<dbReference type="PANTHER" id="PTHR16234">
    <property type="entry name" value="SIMILAR TO HYPOTHETICAL PROTEIN FLJ20508"/>
    <property type="match status" value="1"/>
</dbReference>
<accession>A0A6P7SN94</accession>
<proteinExistence type="predicted"/>
<dbReference type="Pfam" id="PF15011">
    <property type="entry name" value="CA109-like"/>
    <property type="match status" value="1"/>
</dbReference>
<dbReference type="KEGG" id="osn:115214305"/>